<dbReference type="Pfam" id="PF13511">
    <property type="entry name" value="DUF4124"/>
    <property type="match status" value="1"/>
</dbReference>
<feature type="signal peptide" evidence="2">
    <location>
        <begin position="1"/>
        <end position="16"/>
    </location>
</feature>
<dbReference type="Proteomes" id="UP000664349">
    <property type="component" value="Unassembled WGS sequence"/>
</dbReference>
<keyword evidence="5" id="KW-1185">Reference proteome</keyword>
<proteinExistence type="predicted"/>
<dbReference type="EMBL" id="JAFLRD010000010">
    <property type="protein sequence ID" value="MBO0416558.1"/>
    <property type="molecule type" value="Genomic_DNA"/>
</dbReference>
<feature type="region of interest" description="Disordered" evidence="1">
    <location>
        <begin position="54"/>
        <end position="93"/>
    </location>
</feature>
<name>A0ABS3GQP8_9NEIS</name>
<keyword evidence="2" id="KW-0732">Signal</keyword>
<comment type="caution">
    <text evidence="4">The sequence shown here is derived from an EMBL/GenBank/DDBJ whole genome shotgun (WGS) entry which is preliminary data.</text>
</comment>
<feature type="chain" id="PRO_5046424814" evidence="2">
    <location>
        <begin position="17"/>
        <end position="144"/>
    </location>
</feature>
<feature type="domain" description="DUF4124" evidence="3">
    <location>
        <begin position="6"/>
        <end position="44"/>
    </location>
</feature>
<sequence length="144" mass="16855">MIAAFAAIVAAAPAHAIFKCVGADGKVTYSDVACSGSVRHHTLDSGYMEYDSRDIQRQERLRQNREARKENDRLRQQARNEYRNAIEDADKKDHQRKCKFYKSWRDDNAEERSQGYNGAKDRDLKWQERYVQNGMKDNNCKEFE</sequence>
<dbReference type="RefSeq" id="WP_166452643.1">
    <property type="nucleotide sequence ID" value="NZ_JAEILV010000009.1"/>
</dbReference>
<evidence type="ECO:0000259" key="3">
    <source>
        <dbReference type="Pfam" id="PF13511"/>
    </source>
</evidence>
<protein>
    <submittedName>
        <fullName evidence="4">DUF4124 domain-containing protein</fullName>
    </submittedName>
</protein>
<dbReference type="InterPro" id="IPR025392">
    <property type="entry name" value="DUF4124"/>
</dbReference>
<evidence type="ECO:0000313" key="4">
    <source>
        <dbReference type="EMBL" id="MBO0416558.1"/>
    </source>
</evidence>
<accession>A0ABS3GQP8</accession>
<evidence type="ECO:0000256" key="1">
    <source>
        <dbReference type="SAM" id="MobiDB-lite"/>
    </source>
</evidence>
<reference evidence="4 5" key="1">
    <citation type="submission" date="2021-03" db="EMBL/GenBank/DDBJ databases">
        <title>First Case of infection caused by Chromobacterium haemolyticum derived from water in China.</title>
        <authorList>
            <person name="Chen J."/>
            <person name="Liu C."/>
        </authorList>
    </citation>
    <scope>NUCLEOTIDE SEQUENCE [LARGE SCALE GENOMIC DNA]</scope>
    <source>
        <strain evidence="4 5">WJ-5</strain>
    </source>
</reference>
<gene>
    <name evidence="4" type="ORF">J1C50_13675</name>
</gene>
<evidence type="ECO:0000313" key="5">
    <source>
        <dbReference type="Proteomes" id="UP000664349"/>
    </source>
</evidence>
<evidence type="ECO:0000256" key="2">
    <source>
        <dbReference type="SAM" id="SignalP"/>
    </source>
</evidence>
<organism evidence="4 5">
    <name type="scientific">Chromobacterium haemolyticum</name>
    <dbReference type="NCBI Taxonomy" id="394935"/>
    <lineage>
        <taxon>Bacteria</taxon>
        <taxon>Pseudomonadati</taxon>
        <taxon>Pseudomonadota</taxon>
        <taxon>Betaproteobacteria</taxon>
        <taxon>Neisseriales</taxon>
        <taxon>Chromobacteriaceae</taxon>
        <taxon>Chromobacterium</taxon>
    </lineage>
</organism>